<protein>
    <recommendedName>
        <fullName evidence="3">DUF6534 domain-containing protein</fullName>
    </recommendedName>
</protein>
<feature type="region of interest" description="Disordered" evidence="1">
    <location>
        <begin position="294"/>
        <end position="315"/>
    </location>
</feature>
<keyword evidence="2" id="KW-0812">Transmembrane</keyword>
<evidence type="ECO:0000313" key="4">
    <source>
        <dbReference type="EMBL" id="CAL1703553.1"/>
    </source>
</evidence>
<gene>
    <name evidence="4" type="ORF">GFSPODELE1_LOCUS4632</name>
</gene>
<dbReference type="Proteomes" id="UP001497453">
    <property type="component" value="Chromosome 3"/>
</dbReference>
<dbReference type="EMBL" id="OZ037946">
    <property type="protein sequence ID" value="CAL1703553.1"/>
    <property type="molecule type" value="Genomic_DNA"/>
</dbReference>
<dbReference type="InterPro" id="IPR045339">
    <property type="entry name" value="DUF6534"/>
</dbReference>
<keyword evidence="2" id="KW-1133">Transmembrane helix</keyword>
<keyword evidence="2" id="KW-0472">Membrane</keyword>
<sequence length="315" mass="34367">MDATNSPGTPSELFGGLLIALCIAIALYGVTLVQTYIYSLKSGKDPIWMKSLVGAVCLLETAHFISVMRLLYFTTIIIPDPKNLALRESIDWSIPLGLICQALIIGLVQGFYVLRLWLLSKRFKILVFGTPAVVLFRVVSLIVVAGESIRTPAWMAFIRQHEPSIKITMAAAIVANSVIAISFAYYTRQGVPIATTRQRHTDNSQTPMTYLLHSGALAALISIIAICTFLRMENTLVFVGLIAIENHLYANSLLGLLDSRPSAQPRRHLDGTTIEFSSAFFTLSDLSTTSSGIQSIGSMPKHNSTLRAKGVSPPL</sequence>
<feature type="transmembrane region" description="Helical" evidence="2">
    <location>
        <begin position="52"/>
        <end position="72"/>
    </location>
</feature>
<feature type="transmembrane region" description="Helical" evidence="2">
    <location>
        <begin position="165"/>
        <end position="187"/>
    </location>
</feature>
<name>A0ABP1D963_9APHY</name>
<keyword evidence="5" id="KW-1185">Reference proteome</keyword>
<feature type="transmembrane region" description="Helical" evidence="2">
    <location>
        <begin position="13"/>
        <end position="40"/>
    </location>
</feature>
<reference evidence="5" key="1">
    <citation type="submission" date="2024-04" db="EMBL/GenBank/DDBJ databases">
        <authorList>
            <person name="Shaw F."/>
            <person name="Minotto A."/>
        </authorList>
    </citation>
    <scope>NUCLEOTIDE SEQUENCE [LARGE SCALE GENOMIC DNA]</scope>
</reference>
<evidence type="ECO:0000259" key="3">
    <source>
        <dbReference type="Pfam" id="PF20152"/>
    </source>
</evidence>
<feature type="transmembrane region" description="Helical" evidence="2">
    <location>
        <begin position="125"/>
        <end position="145"/>
    </location>
</feature>
<feature type="transmembrane region" description="Helical" evidence="2">
    <location>
        <begin position="237"/>
        <end position="257"/>
    </location>
</feature>
<evidence type="ECO:0000256" key="1">
    <source>
        <dbReference type="SAM" id="MobiDB-lite"/>
    </source>
</evidence>
<dbReference type="PANTHER" id="PTHR40465:SF1">
    <property type="entry name" value="DUF6534 DOMAIN-CONTAINING PROTEIN"/>
    <property type="match status" value="1"/>
</dbReference>
<feature type="domain" description="DUF6534" evidence="3">
    <location>
        <begin position="172"/>
        <end position="261"/>
    </location>
</feature>
<organism evidence="4 5">
    <name type="scientific">Somion occarium</name>
    <dbReference type="NCBI Taxonomy" id="3059160"/>
    <lineage>
        <taxon>Eukaryota</taxon>
        <taxon>Fungi</taxon>
        <taxon>Dikarya</taxon>
        <taxon>Basidiomycota</taxon>
        <taxon>Agaricomycotina</taxon>
        <taxon>Agaricomycetes</taxon>
        <taxon>Polyporales</taxon>
        <taxon>Cerrenaceae</taxon>
        <taxon>Somion</taxon>
    </lineage>
</organism>
<dbReference type="Pfam" id="PF20152">
    <property type="entry name" value="DUF6534"/>
    <property type="match status" value="1"/>
</dbReference>
<evidence type="ECO:0000313" key="5">
    <source>
        <dbReference type="Proteomes" id="UP001497453"/>
    </source>
</evidence>
<proteinExistence type="predicted"/>
<dbReference type="PANTHER" id="PTHR40465">
    <property type="entry name" value="CHROMOSOME 1, WHOLE GENOME SHOTGUN SEQUENCE"/>
    <property type="match status" value="1"/>
</dbReference>
<feature type="transmembrane region" description="Helical" evidence="2">
    <location>
        <begin position="92"/>
        <end position="113"/>
    </location>
</feature>
<accession>A0ABP1D963</accession>
<feature type="transmembrane region" description="Helical" evidence="2">
    <location>
        <begin position="208"/>
        <end position="231"/>
    </location>
</feature>
<evidence type="ECO:0000256" key="2">
    <source>
        <dbReference type="SAM" id="Phobius"/>
    </source>
</evidence>